<gene>
    <name evidence="11" type="ORF">SAMN05660742_11394</name>
</gene>
<feature type="transmembrane region" description="Helical" evidence="9">
    <location>
        <begin position="40"/>
        <end position="60"/>
    </location>
</feature>
<dbReference type="PROSITE" id="PS51104">
    <property type="entry name" value="PTS_EIIC_TYPE_2"/>
    <property type="match status" value="1"/>
</dbReference>
<dbReference type="InterPro" id="IPR004703">
    <property type="entry name" value="PTS_sugar-sp_permease"/>
</dbReference>
<feature type="transmembrane region" description="Helical" evidence="9">
    <location>
        <begin position="293"/>
        <end position="323"/>
    </location>
</feature>
<comment type="subcellular location">
    <subcellularLocation>
        <location evidence="1">Cell membrane</location>
        <topology evidence="1">Multi-pass membrane protein</topology>
    </subcellularLocation>
</comment>
<dbReference type="InterPro" id="IPR013014">
    <property type="entry name" value="PTS_EIIC_2"/>
</dbReference>
<evidence type="ECO:0000256" key="4">
    <source>
        <dbReference type="ARBA" id="ARBA00022597"/>
    </source>
</evidence>
<dbReference type="PANTHER" id="PTHR37324:SF2">
    <property type="entry name" value="PTS SYSTEM GALACTITOL-SPECIFIC EIIC COMPONENT"/>
    <property type="match status" value="1"/>
</dbReference>
<dbReference type="PANTHER" id="PTHR37324">
    <property type="entry name" value="PTS SYSTEM GALACTITOL-SPECIFIC EIIC COMPONENT"/>
    <property type="match status" value="1"/>
</dbReference>
<dbReference type="GO" id="GO:0005886">
    <property type="term" value="C:plasma membrane"/>
    <property type="evidence" value="ECO:0007669"/>
    <property type="project" value="UniProtKB-SubCell"/>
</dbReference>
<evidence type="ECO:0000259" key="10">
    <source>
        <dbReference type="PROSITE" id="PS51104"/>
    </source>
</evidence>
<feature type="transmembrane region" description="Helical" evidence="9">
    <location>
        <begin position="80"/>
        <end position="110"/>
    </location>
</feature>
<evidence type="ECO:0000256" key="6">
    <source>
        <dbReference type="ARBA" id="ARBA00022692"/>
    </source>
</evidence>
<dbReference type="PIRSF" id="PIRSF006304">
    <property type="entry name" value="GatC"/>
    <property type="match status" value="1"/>
</dbReference>
<protein>
    <submittedName>
        <fullName evidence="11">PTS system, galactitol-specific IIC component</fullName>
    </submittedName>
</protein>
<keyword evidence="6 9" id="KW-0812">Transmembrane</keyword>
<reference evidence="11 12" key="1">
    <citation type="submission" date="2016-10" db="EMBL/GenBank/DDBJ databases">
        <authorList>
            <person name="de Groot N.N."/>
        </authorList>
    </citation>
    <scope>NUCLEOTIDE SEQUENCE [LARGE SCALE GENOMIC DNA]</scope>
    <source>
        <strain evidence="11 12">DSM 2179</strain>
    </source>
</reference>
<name>A0A1H7APX5_9FIRM</name>
<keyword evidence="5" id="KW-0598">Phosphotransferase system</keyword>
<dbReference type="Proteomes" id="UP000199662">
    <property type="component" value="Unassembled WGS sequence"/>
</dbReference>
<dbReference type="GO" id="GO:0015577">
    <property type="term" value="F:galactitol transmembrane transporter activity"/>
    <property type="evidence" value="ECO:0007669"/>
    <property type="project" value="InterPro"/>
</dbReference>
<dbReference type="STRING" id="84035.SAMN05660742_11394"/>
<evidence type="ECO:0000256" key="2">
    <source>
        <dbReference type="ARBA" id="ARBA00022448"/>
    </source>
</evidence>
<dbReference type="Pfam" id="PF03611">
    <property type="entry name" value="EIIC-GAT"/>
    <property type="match status" value="1"/>
</dbReference>
<organism evidence="11 12">
    <name type="scientific">Propionispira arboris</name>
    <dbReference type="NCBI Taxonomy" id="84035"/>
    <lineage>
        <taxon>Bacteria</taxon>
        <taxon>Bacillati</taxon>
        <taxon>Bacillota</taxon>
        <taxon>Negativicutes</taxon>
        <taxon>Selenomonadales</taxon>
        <taxon>Selenomonadaceae</taxon>
        <taxon>Propionispira</taxon>
    </lineage>
</organism>
<evidence type="ECO:0000313" key="12">
    <source>
        <dbReference type="Proteomes" id="UP000199662"/>
    </source>
</evidence>
<proteinExistence type="predicted"/>
<evidence type="ECO:0000256" key="8">
    <source>
        <dbReference type="ARBA" id="ARBA00023136"/>
    </source>
</evidence>
<accession>A0A1H7APX5</accession>
<keyword evidence="7 9" id="KW-1133">Transmembrane helix</keyword>
<dbReference type="GO" id="GO:0009401">
    <property type="term" value="P:phosphoenolpyruvate-dependent sugar phosphotransferase system"/>
    <property type="evidence" value="ECO:0007669"/>
    <property type="project" value="UniProtKB-KW"/>
</dbReference>
<evidence type="ECO:0000256" key="9">
    <source>
        <dbReference type="SAM" id="Phobius"/>
    </source>
</evidence>
<keyword evidence="2" id="KW-0813">Transport</keyword>
<feature type="domain" description="PTS EIIC type-2" evidence="10">
    <location>
        <begin position="5"/>
        <end position="420"/>
    </location>
</feature>
<evidence type="ECO:0000256" key="1">
    <source>
        <dbReference type="ARBA" id="ARBA00004651"/>
    </source>
</evidence>
<feature type="transmembrane region" description="Helical" evidence="9">
    <location>
        <begin position="329"/>
        <end position="348"/>
    </location>
</feature>
<evidence type="ECO:0000256" key="7">
    <source>
        <dbReference type="ARBA" id="ARBA00022989"/>
    </source>
</evidence>
<keyword evidence="12" id="KW-1185">Reference proteome</keyword>
<feature type="transmembrane region" description="Helical" evidence="9">
    <location>
        <begin position="6"/>
        <end position="28"/>
    </location>
</feature>
<dbReference type="AlphaFoldDB" id="A0A1H7APX5"/>
<keyword evidence="4" id="KW-0762">Sugar transport</keyword>
<keyword evidence="8 9" id="KW-0472">Membrane</keyword>
<keyword evidence="3" id="KW-1003">Cell membrane</keyword>
<dbReference type="EMBL" id="FNZK01000013">
    <property type="protein sequence ID" value="SEJ67663.1"/>
    <property type="molecule type" value="Genomic_DNA"/>
</dbReference>
<evidence type="ECO:0000256" key="3">
    <source>
        <dbReference type="ARBA" id="ARBA00022475"/>
    </source>
</evidence>
<feature type="transmembrane region" description="Helical" evidence="9">
    <location>
        <begin position="218"/>
        <end position="239"/>
    </location>
</feature>
<feature type="transmembrane region" description="Helical" evidence="9">
    <location>
        <begin position="251"/>
        <end position="272"/>
    </location>
</feature>
<feature type="transmembrane region" description="Helical" evidence="9">
    <location>
        <begin position="353"/>
        <end position="371"/>
    </location>
</feature>
<dbReference type="InterPro" id="IPR013853">
    <property type="entry name" value="EIIC-GAT"/>
</dbReference>
<evidence type="ECO:0000313" key="11">
    <source>
        <dbReference type="EMBL" id="SEJ67663.1"/>
    </source>
</evidence>
<sequence>MLDAIQFILGLGPAVMMPIIITVLGLLLGQGFSKAFRAGLIIGVGFVGINMVISVLMNTLGPVTQAMVKNMGVQLDILDVGWPISAAVSFGSIIVPVIMPLILLFNVFLLAINQTKTADVDIWNYWQMLFCGAIVYHSTQENWYLTIAAVLICEYVTLKLADITAPLVEKFFGLPGISLPHVGTVGWYPVAYVFNKILDRVPGINSIYIDQKKVQDKFGIFGEPLFIGLVLGSILAILAKYDLGKILTTGVTLGAVMVILPRMVAILMEGLIPLSEGAREFLKNRFPGREFYIGLDTAIAIGNPAVMATAIIMIPIAVLMSLILPGNRLLPFTDLVMLTFILSFPVAVTNGNIFRSLIISLLIVPLCLLIATDFGPVHTIMGHAVGFPFPEGTTTISSLYGGTLQIPWLIWKPLSLLFGQ</sequence>
<dbReference type="RefSeq" id="WP_091832603.1">
    <property type="nucleotide sequence ID" value="NZ_FNZK01000013.1"/>
</dbReference>
<evidence type="ECO:0000256" key="5">
    <source>
        <dbReference type="ARBA" id="ARBA00022683"/>
    </source>
</evidence>